<evidence type="ECO:0000256" key="7">
    <source>
        <dbReference type="ARBA" id="ARBA00033453"/>
    </source>
</evidence>
<dbReference type="InterPro" id="IPR009865">
    <property type="entry name" value="Proacrosin-bd"/>
</dbReference>
<keyword evidence="11" id="KW-1185">Reference proteome</keyword>
<evidence type="ECO:0000256" key="2">
    <source>
        <dbReference type="ARBA" id="ARBA00018940"/>
    </source>
</evidence>
<keyword evidence="4" id="KW-0732">Signal</keyword>
<feature type="compositionally biased region" description="Polar residues" evidence="9">
    <location>
        <begin position="188"/>
        <end position="210"/>
    </location>
</feature>
<dbReference type="PANTHER" id="PTHR21362:SF1">
    <property type="entry name" value="ACROSIN-BINDING PROTEIN"/>
    <property type="match status" value="1"/>
</dbReference>
<feature type="non-terminal residue" evidence="10">
    <location>
        <position position="521"/>
    </location>
</feature>
<reference evidence="10" key="1">
    <citation type="submission" date="2019-10" db="EMBL/GenBank/DDBJ databases">
        <title>Bird 10,000 Genomes (B10K) Project - Family phase.</title>
        <authorList>
            <person name="Zhang G."/>
        </authorList>
    </citation>
    <scope>NUCLEOTIDE SEQUENCE</scope>
    <source>
        <strain evidence="10">B10K-DU-002-49</strain>
        <tissue evidence="10">Muscle</tissue>
    </source>
</reference>
<gene>
    <name evidence="10" type="primary">Acrbp_0</name>
    <name evidence="10" type="ORF">SULDAC_R05579</name>
</gene>
<evidence type="ECO:0000256" key="3">
    <source>
        <dbReference type="ARBA" id="ARBA00022553"/>
    </source>
</evidence>
<accession>A0A850ZWI3</accession>
<evidence type="ECO:0000256" key="4">
    <source>
        <dbReference type="ARBA" id="ARBA00022729"/>
    </source>
</evidence>
<evidence type="ECO:0000313" key="10">
    <source>
        <dbReference type="EMBL" id="NWI24883.1"/>
    </source>
</evidence>
<keyword evidence="3" id="KW-0597">Phosphoprotein</keyword>
<evidence type="ECO:0000256" key="1">
    <source>
        <dbReference type="ARBA" id="ARBA00004218"/>
    </source>
</evidence>
<dbReference type="Pfam" id="PF07222">
    <property type="entry name" value="PBP_sp32"/>
    <property type="match status" value="1"/>
</dbReference>
<feature type="compositionally biased region" description="Pro residues" evidence="9">
    <location>
        <begin position="136"/>
        <end position="145"/>
    </location>
</feature>
<evidence type="ECO:0000256" key="6">
    <source>
        <dbReference type="ARBA" id="ARBA00032734"/>
    </source>
</evidence>
<comment type="function">
    <text evidence="8">Acrosomal protein that maintains proacrosin (pro-ACR) as an enzymatically inactive zymogen in the acrosome. Involved also in the acrosome formation.</text>
</comment>
<dbReference type="EMBL" id="WEKW01006996">
    <property type="protein sequence ID" value="NWI24883.1"/>
    <property type="molecule type" value="Genomic_DNA"/>
</dbReference>
<feature type="compositionally biased region" description="Low complexity" evidence="9">
    <location>
        <begin position="146"/>
        <end position="158"/>
    </location>
</feature>
<name>A0A850ZWI3_SULDA</name>
<dbReference type="GO" id="GO:0001669">
    <property type="term" value="C:acrosomal vesicle"/>
    <property type="evidence" value="ECO:0007669"/>
    <property type="project" value="UniProtKB-SubCell"/>
</dbReference>
<keyword evidence="5" id="KW-0968">Cytoplasmic vesicle</keyword>
<dbReference type="PANTHER" id="PTHR21362">
    <property type="entry name" value="ACROSIN-BINDING PROTEIN"/>
    <property type="match status" value="1"/>
</dbReference>
<protein>
    <recommendedName>
        <fullName evidence="2">Acrosin-binding protein</fullName>
    </recommendedName>
    <alternativeName>
        <fullName evidence="6">Acrosin-binding protein, 60 kDa form</fullName>
    </alternativeName>
    <alternativeName>
        <fullName evidence="7">Proacrosin-binding protein sp32</fullName>
    </alternativeName>
</protein>
<feature type="region of interest" description="Disordered" evidence="9">
    <location>
        <begin position="187"/>
        <end position="215"/>
    </location>
</feature>
<dbReference type="AlphaFoldDB" id="A0A850ZWI3"/>
<evidence type="ECO:0000256" key="9">
    <source>
        <dbReference type="SAM" id="MobiDB-lite"/>
    </source>
</evidence>
<sequence length="521" mass="57940">KHSLPSPPGLLTLLMSSVAPPVPPAPGSPLSDSEYQLFFASLRPSWKARVSCQLRQEHGCLSPTILQLDQDENHGRVPEGPVCSEFPGALWFQTFCQFAQYRCFKHQFYIKTLLPKKLPLATPGVPGPPQDSRLPVLPPTLPAPAAPASSPPRLRSSAQAQEAWEQRLQKSVRQLILFALSLDASLGTEGSSPDSSNKSDPGSTSGSTEEGVQEMVPRGRYLTSLPVFLACRPRSLLLSEAEAFPLVVLVSCSNPPKSEVTKCWKAAVCSFSSFLLASACDKRLDLTFSIPFSVSLLALKQDESVMILCYATLEGNCLSSVLTQAWKEMEERVLGFGDLVCDSLGRHHMDPCPNCAFCSLKMEQCQNIKNLHRVRCDTGSFTTYINPQISAQYQAAGNKTSSPETSEYYGMVVFRGLRVEYWCSRMATRGCEDLRVMLWLKAEYSAFQDRDAPSKICDSGGIQHPSYCAFKSHQCLQQSLYNQKVSYRSCQRNETYRVLSEKEGEEEVQRWRQRFLTLTKG</sequence>
<feature type="region of interest" description="Disordered" evidence="9">
    <location>
        <begin position="124"/>
        <end position="162"/>
    </location>
</feature>
<dbReference type="Proteomes" id="UP000619137">
    <property type="component" value="Unassembled WGS sequence"/>
</dbReference>
<feature type="non-terminal residue" evidence="10">
    <location>
        <position position="1"/>
    </location>
</feature>
<evidence type="ECO:0000256" key="8">
    <source>
        <dbReference type="ARBA" id="ARBA00045517"/>
    </source>
</evidence>
<comment type="subcellular location">
    <subcellularLocation>
        <location evidence="1">Cytoplasmic vesicle</location>
        <location evidence="1">Secretory vesicle</location>
        <location evidence="1">Acrosome</location>
    </subcellularLocation>
</comment>
<dbReference type="GO" id="GO:0005634">
    <property type="term" value="C:nucleus"/>
    <property type="evidence" value="ECO:0007669"/>
    <property type="project" value="TreeGrafter"/>
</dbReference>
<evidence type="ECO:0000313" key="11">
    <source>
        <dbReference type="Proteomes" id="UP000619137"/>
    </source>
</evidence>
<proteinExistence type="predicted"/>
<evidence type="ECO:0000256" key="5">
    <source>
        <dbReference type="ARBA" id="ARBA00023329"/>
    </source>
</evidence>
<comment type="caution">
    <text evidence="10">The sequence shown here is derived from an EMBL/GenBank/DDBJ whole genome shotgun (WGS) entry which is preliminary data.</text>
</comment>
<organism evidence="10 11">
    <name type="scientific">Sula dactylatra</name>
    <name type="common">Masked booby</name>
    <dbReference type="NCBI Taxonomy" id="56068"/>
    <lineage>
        <taxon>Eukaryota</taxon>
        <taxon>Metazoa</taxon>
        <taxon>Chordata</taxon>
        <taxon>Craniata</taxon>
        <taxon>Vertebrata</taxon>
        <taxon>Euteleostomi</taxon>
        <taxon>Archelosauria</taxon>
        <taxon>Archosauria</taxon>
        <taxon>Dinosauria</taxon>
        <taxon>Saurischia</taxon>
        <taxon>Theropoda</taxon>
        <taxon>Coelurosauria</taxon>
        <taxon>Aves</taxon>
        <taxon>Neognathae</taxon>
        <taxon>Neoaves</taxon>
        <taxon>Aequornithes</taxon>
        <taxon>Suliformes</taxon>
        <taxon>Sulidae</taxon>
        <taxon>Sula</taxon>
    </lineage>
</organism>